<dbReference type="Proteomes" id="UP000551758">
    <property type="component" value="Unassembled WGS sequence"/>
</dbReference>
<dbReference type="GO" id="GO:0005829">
    <property type="term" value="C:cytosol"/>
    <property type="evidence" value="ECO:0007669"/>
    <property type="project" value="UniProtKB-SubCell"/>
</dbReference>
<feature type="domain" description="Gasdermin PUB" evidence="2">
    <location>
        <begin position="2"/>
        <end position="155"/>
    </location>
</feature>
<comment type="caution">
    <text evidence="3">The sequence shown here is derived from an EMBL/GenBank/DDBJ whole genome shotgun (WGS) entry which is preliminary data.</text>
</comment>
<evidence type="ECO:0000313" key="3">
    <source>
        <dbReference type="EMBL" id="KAF5915285.1"/>
    </source>
</evidence>
<name>A0A7J7EHN1_DICBM</name>
<dbReference type="GO" id="GO:0001786">
    <property type="term" value="F:phosphatidylserine binding"/>
    <property type="evidence" value="ECO:0007669"/>
    <property type="project" value="TreeGrafter"/>
</dbReference>
<accession>A0A7J7EHN1</accession>
<organism evidence="3 4">
    <name type="scientific">Diceros bicornis minor</name>
    <name type="common">South-central black rhinoceros</name>
    <dbReference type="NCBI Taxonomy" id="77932"/>
    <lineage>
        <taxon>Eukaryota</taxon>
        <taxon>Metazoa</taxon>
        <taxon>Chordata</taxon>
        <taxon>Craniata</taxon>
        <taxon>Vertebrata</taxon>
        <taxon>Euteleostomi</taxon>
        <taxon>Mammalia</taxon>
        <taxon>Eutheria</taxon>
        <taxon>Laurasiatheria</taxon>
        <taxon>Perissodactyla</taxon>
        <taxon>Rhinocerotidae</taxon>
        <taxon>Diceros</taxon>
    </lineage>
</organism>
<dbReference type="PANTHER" id="PTHR16399">
    <property type="entry name" value="GASDERMIN"/>
    <property type="match status" value="1"/>
</dbReference>
<dbReference type="InterPro" id="IPR007677">
    <property type="entry name" value="Gasdermin"/>
</dbReference>
<protein>
    <recommendedName>
        <fullName evidence="2">Gasdermin PUB domain-containing protein</fullName>
    </recommendedName>
</protein>
<dbReference type="InterPro" id="IPR041263">
    <property type="entry name" value="Gasdermin_PUB"/>
</dbReference>
<dbReference type="EMBL" id="JACDTQ010002883">
    <property type="protein sequence ID" value="KAF5915285.1"/>
    <property type="molecule type" value="Genomic_DNA"/>
</dbReference>
<reference evidence="3 4" key="1">
    <citation type="journal article" date="2020" name="Mol. Biol. Evol.">
        <title>Interspecific Gene Flow and the Evolution of Specialization in Black and White Rhinoceros.</title>
        <authorList>
            <person name="Moodley Y."/>
            <person name="Westbury M.V."/>
            <person name="Russo I.M."/>
            <person name="Gopalakrishnan S."/>
            <person name="Rakotoarivelo A."/>
            <person name="Olsen R.A."/>
            <person name="Prost S."/>
            <person name="Tunstall T."/>
            <person name="Ryder O.A."/>
            <person name="Dalen L."/>
            <person name="Bruford M.W."/>
        </authorList>
    </citation>
    <scope>NUCLEOTIDE SEQUENCE [LARGE SCALE GENOMIC DNA]</scope>
    <source>
        <strain evidence="3">SBR-YM</strain>
        <tissue evidence="3">Skin</tissue>
    </source>
</reference>
<evidence type="ECO:0000259" key="2">
    <source>
        <dbReference type="Pfam" id="PF17708"/>
    </source>
</evidence>
<sequence>MEALAQLPKDVQDAIFHNILAMLGDRGALQDLMDMLEQEPLGHLNGPGGTILNELQKDSRYLWLNPKYLILYLLEAIMVLSDIQHDLLAQSKENRILFHQRELVRSILEPNFSYPWNIPFTLKPELLAPLQGESLAITYGLLEECGLQMELNSPRSTWDLEAKKPLSALYGILSMLQQLADA</sequence>
<evidence type="ECO:0000256" key="1">
    <source>
        <dbReference type="ARBA" id="ARBA00004514"/>
    </source>
</evidence>
<evidence type="ECO:0000313" key="4">
    <source>
        <dbReference type="Proteomes" id="UP000551758"/>
    </source>
</evidence>
<dbReference type="GO" id="GO:0005546">
    <property type="term" value="F:phosphatidylinositol-4,5-bisphosphate binding"/>
    <property type="evidence" value="ECO:0007669"/>
    <property type="project" value="TreeGrafter"/>
</dbReference>
<dbReference type="GO" id="GO:0070273">
    <property type="term" value="F:phosphatidylinositol-4-phosphate binding"/>
    <property type="evidence" value="ECO:0007669"/>
    <property type="project" value="TreeGrafter"/>
</dbReference>
<proteinExistence type="predicted"/>
<dbReference type="GO" id="GO:0070269">
    <property type="term" value="P:pyroptotic inflammatory response"/>
    <property type="evidence" value="ECO:0007669"/>
    <property type="project" value="TreeGrafter"/>
</dbReference>
<dbReference type="AlphaFoldDB" id="A0A7J7EHN1"/>
<comment type="subcellular location">
    <subcellularLocation>
        <location evidence="1">Cytoplasm</location>
        <location evidence="1">Cytosol</location>
    </subcellularLocation>
</comment>
<dbReference type="Pfam" id="PF17708">
    <property type="entry name" value="Gasdermin_C"/>
    <property type="match status" value="1"/>
</dbReference>
<gene>
    <name evidence="3" type="ORF">HPG69_011750</name>
</gene>
<keyword evidence="4" id="KW-1185">Reference proteome</keyword>
<dbReference type="PANTHER" id="PTHR16399:SF21">
    <property type="entry name" value="GASDERMIN-C"/>
    <property type="match status" value="1"/>
</dbReference>
<dbReference type="GO" id="GO:0042742">
    <property type="term" value="P:defense response to bacterium"/>
    <property type="evidence" value="ECO:0007669"/>
    <property type="project" value="TreeGrafter"/>
</dbReference>